<evidence type="ECO:0000256" key="1">
    <source>
        <dbReference type="SAM" id="Phobius"/>
    </source>
</evidence>
<organism evidence="2 3">
    <name type="scientific">Agromyces aureus</name>
    <dbReference type="NCBI Taxonomy" id="453304"/>
    <lineage>
        <taxon>Bacteria</taxon>
        <taxon>Bacillati</taxon>
        <taxon>Actinomycetota</taxon>
        <taxon>Actinomycetes</taxon>
        <taxon>Micrococcales</taxon>
        <taxon>Microbacteriaceae</taxon>
        <taxon>Agromyces</taxon>
    </lineage>
</organism>
<evidence type="ECO:0000313" key="3">
    <source>
        <dbReference type="Proteomes" id="UP000078437"/>
    </source>
</evidence>
<dbReference type="RefSeq" id="WP_067878974.1">
    <property type="nucleotide sequence ID" value="NZ_CP013979.1"/>
</dbReference>
<name>A0A191WI09_9MICO</name>
<dbReference type="Proteomes" id="UP000078437">
    <property type="component" value="Chromosome"/>
</dbReference>
<keyword evidence="1" id="KW-0472">Membrane</keyword>
<reference evidence="3" key="2">
    <citation type="submission" date="2016-01" db="EMBL/GenBank/DDBJ databases">
        <title>Complete genome sequence of Agromyces aureus AR33T and comparison with related organisms.</title>
        <authorList>
            <person name="Corretto E."/>
            <person name="Antonielli L."/>
            <person name="Sessitsch A."/>
            <person name="Brader G."/>
        </authorList>
    </citation>
    <scope>NUCLEOTIDE SEQUENCE [LARGE SCALE GENOMIC DNA]</scope>
    <source>
        <strain evidence="3">AR33</strain>
    </source>
</reference>
<accession>A0A191WI09</accession>
<protein>
    <submittedName>
        <fullName evidence="2">Uncharacterized protein</fullName>
    </submittedName>
</protein>
<keyword evidence="3" id="KW-1185">Reference proteome</keyword>
<keyword evidence="1" id="KW-0812">Transmembrane</keyword>
<keyword evidence="1" id="KW-1133">Transmembrane helix</keyword>
<feature type="transmembrane region" description="Helical" evidence="1">
    <location>
        <begin position="235"/>
        <end position="254"/>
    </location>
</feature>
<dbReference type="KEGG" id="agy:ATC03_15405"/>
<dbReference type="EMBL" id="CP013979">
    <property type="protein sequence ID" value="ANJ27896.1"/>
    <property type="molecule type" value="Genomic_DNA"/>
</dbReference>
<sequence length="451" mass="47253">MQTKHGHDVHVIEGDAQGIQQRGAEIEDLGRQMRSAATILSAIGSGASEERGRSIEKIKDEVGEAHEELSKAGDRYAPTGTAMKQYGSRLESIQSAMRGIVAEAEQAKATLDQKSAAAASAQHNVDALPDGVPVDDAAESRKRRLELNAADAAGDVTTARRHLDEQLDEFDGQWTRWDEAYDDALRSINDATHGNVTDDWTDNLAGVVEVVVDVLSVVGIVVAIAAIIIGGPILALIGAVIGVIALIGTAYLYAKGRKGGDDLAWAIVGILPFGKLGKLFKAGERMQALAFFKGPVGDIVESVGQIRGLRGVVRGIDGLGTGSGLGSAARAGLASRVGSVFDGLRWRGYGPSGVWQNVIGGTSGAWSRTLATEFAEFSAHHSGIIRGQLGAGGVLNDVIEHGADAIPRVQQAINAADVAVKTWSSGKDAVTVITREFSSDPVDAWRSQLAG</sequence>
<dbReference type="STRING" id="453304.ATC03_15405"/>
<dbReference type="OrthoDB" id="5044126at2"/>
<proteinExistence type="predicted"/>
<evidence type="ECO:0000313" key="2">
    <source>
        <dbReference type="EMBL" id="ANJ27896.1"/>
    </source>
</evidence>
<gene>
    <name evidence="2" type="ORF">ATC03_15405</name>
</gene>
<reference evidence="2 3" key="1">
    <citation type="journal article" date="2016" name="Int. J. Syst. Evol. Microbiol.">
        <title>Agromyces aureus sp. nov., isolated from the rhizosphere of Salix caprea L. grown in a heavy-metal-contaminated soil.</title>
        <authorList>
            <person name="Corretto E."/>
            <person name="Antonielli L."/>
            <person name="Sessitsch A."/>
            <person name="Compant S."/>
            <person name="Gorfer M."/>
            <person name="Kuffner M."/>
            <person name="Brader G."/>
        </authorList>
    </citation>
    <scope>NUCLEOTIDE SEQUENCE [LARGE SCALE GENOMIC DNA]</scope>
    <source>
        <strain evidence="2 3">AR33</strain>
    </source>
</reference>
<feature type="transmembrane region" description="Helical" evidence="1">
    <location>
        <begin position="210"/>
        <end position="229"/>
    </location>
</feature>
<dbReference type="AlphaFoldDB" id="A0A191WI09"/>